<dbReference type="AlphaFoldDB" id="A0A6J6MYF1"/>
<proteinExistence type="predicted"/>
<dbReference type="EMBL" id="CAEZWW010000137">
    <property type="protein sequence ID" value="CAB4678882.1"/>
    <property type="molecule type" value="Genomic_DNA"/>
</dbReference>
<dbReference type="PANTHER" id="PTHR42103:SF2">
    <property type="entry name" value="AB HYDROLASE-1 DOMAIN-CONTAINING PROTEIN"/>
    <property type="match status" value="1"/>
</dbReference>
<reference evidence="1" key="1">
    <citation type="submission" date="2020-05" db="EMBL/GenBank/DDBJ databases">
        <authorList>
            <person name="Chiriac C."/>
            <person name="Salcher M."/>
            <person name="Ghai R."/>
            <person name="Kavagutti S V."/>
        </authorList>
    </citation>
    <scope>NUCLEOTIDE SEQUENCE</scope>
</reference>
<sequence>MALVVSSRGATGIPPAGVRATTVGRALCGQRAGHVTDMTTSNIVANSVLPALRIPLTLTTSDGLRLVGELALPERNTPVASIVCVHPLPTHGGMMDSHVLRKMAWRLPALADIAVLRFNTRGTQSAAGQSEGEFDNGRDEGLDLQAAIGEIEARSLPAPWLVGWSFGTDVILRHGNLDPVRGAILLSPPLRSSTDTDLLTWAETGRSLTCVVPELDDYLVPEAARTRFSIVPQAEVIAVTGAKHLWVGETNVRTAIDEIVKQVAPLTWPLPHQWAGPMERWSDL</sequence>
<dbReference type="SUPFAM" id="SSF53474">
    <property type="entry name" value="alpha/beta-Hydrolases"/>
    <property type="match status" value="1"/>
</dbReference>
<dbReference type="Gene3D" id="3.40.50.1820">
    <property type="entry name" value="alpha/beta hydrolase"/>
    <property type="match status" value="1"/>
</dbReference>
<organism evidence="1">
    <name type="scientific">freshwater metagenome</name>
    <dbReference type="NCBI Taxonomy" id="449393"/>
    <lineage>
        <taxon>unclassified sequences</taxon>
        <taxon>metagenomes</taxon>
        <taxon>ecological metagenomes</taxon>
    </lineage>
</organism>
<evidence type="ECO:0000313" key="1">
    <source>
        <dbReference type="EMBL" id="CAB4678882.1"/>
    </source>
</evidence>
<dbReference type="PANTHER" id="PTHR42103">
    <property type="entry name" value="ALPHA/BETA-HYDROLASES SUPERFAMILY PROTEIN"/>
    <property type="match status" value="1"/>
</dbReference>
<gene>
    <name evidence="1" type="ORF">UFOPK2310_01089</name>
</gene>
<protein>
    <submittedName>
        <fullName evidence="1">Unannotated protein</fullName>
    </submittedName>
</protein>
<dbReference type="InterPro" id="IPR029058">
    <property type="entry name" value="AB_hydrolase_fold"/>
</dbReference>
<name>A0A6J6MYF1_9ZZZZ</name>
<accession>A0A6J6MYF1</accession>